<reference evidence="1" key="2">
    <citation type="journal article" date="2015" name="Fish Shellfish Immunol.">
        <title>Early steps in the European eel (Anguilla anguilla)-Vibrio vulnificus interaction in the gills: Role of the RtxA13 toxin.</title>
        <authorList>
            <person name="Callol A."/>
            <person name="Pajuelo D."/>
            <person name="Ebbesson L."/>
            <person name="Teles M."/>
            <person name="MacKenzie S."/>
            <person name="Amaro C."/>
        </authorList>
    </citation>
    <scope>NUCLEOTIDE SEQUENCE</scope>
</reference>
<protein>
    <submittedName>
        <fullName evidence="1">Uncharacterized protein</fullName>
    </submittedName>
</protein>
<sequence>MSCCEVNLVLKCVKMCASCIGMVRFGVN</sequence>
<proteinExistence type="predicted"/>
<dbReference type="AlphaFoldDB" id="A0A0E9THV1"/>
<organism evidence="1">
    <name type="scientific">Anguilla anguilla</name>
    <name type="common">European freshwater eel</name>
    <name type="synonym">Muraena anguilla</name>
    <dbReference type="NCBI Taxonomy" id="7936"/>
    <lineage>
        <taxon>Eukaryota</taxon>
        <taxon>Metazoa</taxon>
        <taxon>Chordata</taxon>
        <taxon>Craniata</taxon>
        <taxon>Vertebrata</taxon>
        <taxon>Euteleostomi</taxon>
        <taxon>Actinopterygii</taxon>
        <taxon>Neopterygii</taxon>
        <taxon>Teleostei</taxon>
        <taxon>Anguilliformes</taxon>
        <taxon>Anguillidae</taxon>
        <taxon>Anguilla</taxon>
    </lineage>
</organism>
<accession>A0A0E9THV1</accession>
<name>A0A0E9THV1_ANGAN</name>
<reference evidence="1" key="1">
    <citation type="submission" date="2014-11" db="EMBL/GenBank/DDBJ databases">
        <authorList>
            <person name="Amaro Gonzalez C."/>
        </authorList>
    </citation>
    <scope>NUCLEOTIDE SEQUENCE</scope>
</reference>
<dbReference type="EMBL" id="GBXM01055391">
    <property type="protein sequence ID" value="JAH53186.1"/>
    <property type="molecule type" value="Transcribed_RNA"/>
</dbReference>
<evidence type="ECO:0000313" key="1">
    <source>
        <dbReference type="EMBL" id="JAH53186.1"/>
    </source>
</evidence>